<reference evidence="4 5" key="1">
    <citation type="journal article" date="2012" name="J. Bacteriol.">
        <title>Draft Genome Sequence of the Purple Photosynthetic Bacterium Phaeospirillum molischianum DSM120, a Particularly Versatile Bacterium.</title>
        <authorList>
            <person name="Duquesne K."/>
            <person name="Prima V."/>
            <person name="Ji B."/>
            <person name="Rouy Z."/>
            <person name="Medigue C."/>
            <person name="Talla E."/>
            <person name="Sturgis J.N."/>
        </authorList>
    </citation>
    <scope>NUCLEOTIDE SEQUENCE [LARGE SCALE GENOMIC DNA]</scope>
    <source>
        <strain evidence="5">DSM120</strain>
    </source>
</reference>
<dbReference type="EMBL" id="CAHP01000020">
    <property type="protein sequence ID" value="CCG41290.1"/>
    <property type="molecule type" value="Genomic_DNA"/>
</dbReference>
<dbReference type="Gene3D" id="1.25.40.10">
    <property type="entry name" value="Tetratricopeptide repeat domain"/>
    <property type="match status" value="1"/>
</dbReference>
<keyword evidence="1" id="KW-0802">TPR repeat</keyword>
<dbReference type="InterPro" id="IPR018649">
    <property type="entry name" value="SHOCT"/>
</dbReference>
<dbReference type="InterPro" id="IPR036680">
    <property type="entry name" value="SPOR-like_sf"/>
</dbReference>
<dbReference type="GO" id="GO:0042834">
    <property type="term" value="F:peptidoglycan binding"/>
    <property type="evidence" value="ECO:0007669"/>
    <property type="project" value="InterPro"/>
</dbReference>
<dbReference type="OrthoDB" id="7338235at2"/>
<dbReference type="eggNOG" id="ENOG50334B0">
    <property type="taxonomic scope" value="Bacteria"/>
</dbReference>
<evidence type="ECO:0000256" key="1">
    <source>
        <dbReference type="PROSITE-ProRule" id="PRU00339"/>
    </source>
</evidence>
<dbReference type="PROSITE" id="PS50005">
    <property type="entry name" value="TPR"/>
    <property type="match status" value="1"/>
</dbReference>
<evidence type="ECO:0000259" key="3">
    <source>
        <dbReference type="PROSITE" id="PS51724"/>
    </source>
</evidence>
<dbReference type="STRING" id="1150626.PHAMO_270131"/>
<dbReference type="PROSITE" id="PS51724">
    <property type="entry name" value="SPOR"/>
    <property type="match status" value="1"/>
</dbReference>
<feature type="domain" description="SPOR" evidence="3">
    <location>
        <begin position="364"/>
        <end position="448"/>
    </location>
</feature>
<dbReference type="InterPro" id="IPR011990">
    <property type="entry name" value="TPR-like_helical_dom_sf"/>
</dbReference>
<dbReference type="Pfam" id="PF09851">
    <property type="entry name" value="SHOCT"/>
    <property type="match status" value="1"/>
</dbReference>
<dbReference type="InterPro" id="IPR007730">
    <property type="entry name" value="SPOR-like_dom"/>
</dbReference>
<comment type="caution">
    <text evidence="4">The sequence shown here is derived from an EMBL/GenBank/DDBJ whole genome shotgun (WGS) entry which is preliminary data.</text>
</comment>
<dbReference type="SUPFAM" id="SSF110997">
    <property type="entry name" value="Sporulation related repeat"/>
    <property type="match status" value="1"/>
</dbReference>
<name>H8FSF2_MAGML</name>
<evidence type="ECO:0000256" key="2">
    <source>
        <dbReference type="SAM" id="SignalP"/>
    </source>
</evidence>
<dbReference type="SUPFAM" id="SSF48452">
    <property type="entry name" value="TPR-like"/>
    <property type="match status" value="1"/>
</dbReference>
<proteinExistence type="predicted"/>
<dbReference type="Pfam" id="PF05036">
    <property type="entry name" value="SPOR"/>
    <property type="match status" value="1"/>
</dbReference>
<sequence>MKTGRIVLAVLAAGALVACGAINQPHQVAEDIRVLADDGDHTSQALNALTRSEMTEAERHALEALRLNPRDPYALYVAGMVYQLTGRYDLARQYYEALLANRPQVTLTTTVQGMPQVRSLADIAQANLTVVDRLTGRYIPRTAAQSGRMPDLNTLAGEPQTPVVGQRGPIQAQPLDVTGAPGPAIGPTDGDTNVASRFRLLKHLLDEGLITPDEYSRRRAANLGALLPYAVPTPPAQGLNRPAPDDSQVIDRLKALTRTLETRAISPDEHAAERTTILDALLPATPRQVEMPPLPVKGVMEGAAAVGRAERLRASGLISAEEARSERSAVERQLDGLGGAAPASVLRQAPDSGRARPAATAAAAAAPTGIGVILATLKSEEAARTGWARIKAKFPEEVGGMEASIFKVELPKKGTRWQVVAGPIKSREEARKLCKTLRLYRQPCDVNG</sequence>
<keyword evidence="2" id="KW-0732">Signal</keyword>
<dbReference type="Proteomes" id="UP000004169">
    <property type="component" value="Unassembled WGS sequence"/>
</dbReference>
<keyword evidence="5" id="KW-1185">Reference proteome</keyword>
<feature type="repeat" description="TPR" evidence="1">
    <location>
        <begin position="72"/>
        <end position="105"/>
    </location>
</feature>
<accession>H8FSF2</accession>
<dbReference type="RefSeq" id="WP_002728250.1">
    <property type="nucleotide sequence ID" value="NZ_CAHP01000020.1"/>
</dbReference>
<evidence type="ECO:0000313" key="4">
    <source>
        <dbReference type="EMBL" id="CCG41290.1"/>
    </source>
</evidence>
<dbReference type="Gene3D" id="3.30.70.1070">
    <property type="entry name" value="Sporulation related repeat"/>
    <property type="match status" value="1"/>
</dbReference>
<dbReference type="InterPro" id="IPR019734">
    <property type="entry name" value="TPR_rpt"/>
</dbReference>
<dbReference type="PROSITE" id="PS51257">
    <property type="entry name" value="PROKAR_LIPOPROTEIN"/>
    <property type="match status" value="1"/>
</dbReference>
<feature type="signal peptide" evidence="2">
    <location>
        <begin position="1"/>
        <end position="20"/>
    </location>
</feature>
<feature type="chain" id="PRO_5003611571" evidence="2">
    <location>
        <begin position="21"/>
        <end position="448"/>
    </location>
</feature>
<gene>
    <name evidence="4" type="ORF">PHAMO_270131</name>
</gene>
<evidence type="ECO:0000313" key="5">
    <source>
        <dbReference type="Proteomes" id="UP000004169"/>
    </source>
</evidence>
<dbReference type="AlphaFoldDB" id="H8FSF2"/>
<protein>
    <submittedName>
        <fullName evidence="4">TPR-like protein</fullName>
    </submittedName>
</protein>
<organism evidence="4 5">
    <name type="scientific">Magnetospirillum molischianum DSM 120</name>
    <dbReference type="NCBI Taxonomy" id="1150626"/>
    <lineage>
        <taxon>Bacteria</taxon>
        <taxon>Pseudomonadati</taxon>
        <taxon>Pseudomonadota</taxon>
        <taxon>Alphaproteobacteria</taxon>
        <taxon>Rhodospirillales</taxon>
        <taxon>Rhodospirillaceae</taxon>
        <taxon>Magnetospirillum</taxon>
    </lineage>
</organism>